<feature type="transmembrane region" description="Helical" evidence="1">
    <location>
        <begin position="29"/>
        <end position="49"/>
    </location>
</feature>
<dbReference type="Proteomes" id="UP001567538">
    <property type="component" value="Unassembled WGS sequence"/>
</dbReference>
<proteinExistence type="predicted"/>
<evidence type="ECO:0000256" key="1">
    <source>
        <dbReference type="SAM" id="Phobius"/>
    </source>
</evidence>
<organism evidence="2 3">
    <name type="scientific">Salvia divinorum</name>
    <name type="common">Maria pastora</name>
    <name type="synonym">Diviner's sage</name>
    <dbReference type="NCBI Taxonomy" id="28513"/>
    <lineage>
        <taxon>Eukaryota</taxon>
        <taxon>Viridiplantae</taxon>
        <taxon>Streptophyta</taxon>
        <taxon>Embryophyta</taxon>
        <taxon>Tracheophyta</taxon>
        <taxon>Spermatophyta</taxon>
        <taxon>Magnoliopsida</taxon>
        <taxon>eudicotyledons</taxon>
        <taxon>Gunneridae</taxon>
        <taxon>Pentapetalae</taxon>
        <taxon>asterids</taxon>
        <taxon>lamiids</taxon>
        <taxon>Lamiales</taxon>
        <taxon>Lamiaceae</taxon>
        <taxon>Nepetoideae</taxon>
        <taxon>Mentheae</taxon>
        <taxon>Salviinae</taxon>
        <taxon>Salvia</taxon>
        <taxon>Salvia subgen. Calosphace</taxon>
    </lineage>
</organism>
<reference evidence="2 3" key="1">
    <citation type="submission" date="2024-06" db="EMBL/GenBank/DDBJ databases">
        <title>A chromosome level genome sequence of Diviner's sage (Salvia divinorum).</title>
        <authorList>
            <person name="Ford S.A."/>
            <person name="Ro D.-K."/>
            <person name="Ness R.W."/>
            <person name="Phillips M.A."/>
        </authorList>
    </citation>
    <scope>NUCLEOTIDE SEQUENCE [LARGE SCALE GENOMIC DNA]</scope>
    <source>
        <strain evidence="2">SAF-2024a</strain>
        <tissue evidence="2">Leaf</tissue>
    </source>
</reference>
<protein>
    <submittedName>
        <fullName evidence="2">Uncharacterized protein</fullName>
    </submittedName>
</protein>
<evidence type="ECO:0000313" key="2">
    <source>
        <dbReference type="EMBL" id="KAL1534698.1"/>
    </source>
</evidence>
<keyword evidence="1" id="KW-0472">Membrane</keyword>
<dbReference type="EMBL" id="JBEAFC010000012">
    <property type="protein sequence ID" value="KAL1534698.1"/>
    <property type="molecule type" value="Genomic_DNA"/>
</dbReference>
<dbReference type="AlphaFoldDB" id="A0ABD1FUM4"/>
<keyword evidence="1" id="KW-0812">Transmembrane</keyword>
<accession>A0ABD1FUM4</accession>
<sequence length="72" mass="7877">MDGANMSLKTPNAKAPYEPKLVHQIYRGLHATLPNVVGVLVLFAVLKVGDSARVGQSRRNLETIIVLQPRTL</sequence>
<keyword evidence="1" id="KW-1133">Transmembrane helix</keyword>
<gene>
    <name evidence="2" type="ORF">AAHA92_30850</name>
</gene>
<comment type="caution">
    <text evidence="2">The sequence shown here is derived from an EMBL/GenBank/DDBJ whole genome shotgun (WGS) entry which is preliminary data.</text>
</comment>
<evidence type="ECO:0000313" key="3">
    <source>
        <dbReference type="Proteomes" id="UP001567538"/>
    </source>
</evidence>
<name>A0ABD1FUM4_SALDI</name>
<keyword evidence="3" id="KW-1185">Reference proteome</keyword>